<organism evidence="2 3">
    <name type="scientific">Gordonia alkaliphila</name>
    <dbReference type="NCBI Taxonomy" id="1053547"/>
    <lineage>
        <taxon>Bacteria</taxon>
        <taxon>Bacillati</taxon>
        <taxon>Actinomycetota</taxon>
        <taxon>Actinomycetes</taxon>
        <taxon>Mycobacteriales</taxon>
        <taxon>Gordoniaceae</taxon>
        <taxon>Gordonia</taxon>
    </lineage>
</organism>
<reference evidence="3" key="1">
    <citation type="journal article" date="2019" name="Int. J. Syst. Evol. Microbiol.">
        <title>The Global Catalogue of Microorganisms (GCM) 10K type strain sequencing project: providing services to taxonomists for standard genome sequencing and annotation.</title>
        <authorList>
            <consortium name="The Broad Institute Genomics Platform"/>
            <consortium name="The Broad Institute Genome Sequencing Center for Infectious Disease"/>
            <person name="Wu L."/>
            <person name="Ma J."/>
        </authorList>
    </citation>
    <scope>NUCLEOTIDE SEQUENCE [LARGE SCALE GENOMIC DNA]</scope>
    <source>
        <strain evidence="3">JCM 18077</strain>
    </source>
</reference>
<evidence type="ECO:0008006" key="4">
    <source>
        <dbReference type="Google" id="ProtNLM"/>
    </source>
</evidence>
<sequence>MAPSVERELPTEGPAALPYGLTGYCGTFITDLFPDDSGLDAEGVAKEARRIRGHTSFRDRSKAIVSEVNAGKWAGYEDLRREEWQVDHIVAASRMVKLPGFMELDPVTRARIANMNENTRPLHQPWNSSKQDLSYAQWPTRSPTGSRDAPTRAEWEQLCEEERRATIAGSSYFRVR</sequence>
<protein>
    <recommendedName>
        <fullName evidence="4">HNH endonuclease</fullName>
    </recommendedName>
</protein>
<gene>
    <name evidence="2" type="ORF">GCM10023217_10870</name>
</gene>
<name>A0ABP8Z1M7_9ACTN</name>
<dbReference type="Proteomes" id="UP001500822">
    <property type="component" value="Unassembled WGS sequence"/>
</dbReference>
<evidence type="ECO:0000313" key="3">
    <source>
        <dbReference type="Proteomes" id="UP001500822"/>
    </source>
</evidence>
<comment type="caution">
    <text evidence="2">The sequence shown here is derived from an EMBL/GenBank/DDBJ whole genome shotgun (WGS) entry which is preliminary data.</text>
</comment>
<dbReference type="EMBL" id="BAABIE010000004">
    <property type="protein sequence ID" value="GAA4743885.1"/>
    <property type="molecule type" value="Genomic_DNA"/>
</dbReference>
<accession>A0ABP8Z1M7</accession>
<evidence type="ECO:0000256" key="1">
    <source>
        <dbReference type="SAM" id="MobiDB-lite"/>
    </source>
</evidence>
<feature type="region of interest" description="Disordered" evidence="1">
    <location>
        <begin position="119"/>
        <end position="151"/>
    </location>
</feature>
<proteinExistence type="predicted"/>
<feature type="compositionally biased region" description="Polar residues" evidence="1">
    <location>
        <begin position="119"/>
        <end position="145"/>
    </location>
</feature>
<evidence type="ECO:0000313" key="2">
    <source>
        <dbReference type="EMBL" id="GAA4743885.1"/>
    </source>
</evidence>
<keyword evidence="3" id="KW-1185">Reference proteome</keyword>